<feature type="non-terminal residue" evidence="2">
    <location>
        <position position="1"/>
    </location>
</feature>
<dbReference type="Proteomes" id="UP000626109">
    <property type="component" value="Unassembled WGS sequence"/>
</dbReference>
<evidence type="ECO:0000313" key="2">
    <source>
        <dbReference type="EMBL" id="CAE8722188.1"/>
    </source>
</evidence>
<name>A0A813L973_POLGL</name>
<feature type="region of interest" description="Disordered" evidence="1">
    <location>
        <begin position="311"/>
        <end position="349"/>
    </location>
</feature>
<reference evidence="2" key="1">
    <citation type="submission" date="2021-02" db="EMBL/GenBank/DDBJ databases">
        <authorList>
            <person name="Dougan E. K."/>
            <person name="Rhodes N."/>
            <person name="Thang M."/>
            <person name="Chan C."/>
        </authorList>
    </citation>
    <scope>NUCLEOTIDE SEQUENCE</scope>
</reference>
<proteinExistence type="predicted"/>
<comment type="caution">
    <text evidence="2">The sequence shown here is derived from an EMBL/GenBank/DDBJ whole genome shotgun (WGS) entry which is preliminary data.</text>
</comment>
<feature type="region of interest" description="Disordered" evidence="1">
    <location>
        <begin position="240"/>
        <end position="275"/>
    </location>
</feature>
<accession>A0A813L973</accession>
<sequence length="397" mass="41561">AVKESEPAEFANGSSSLGGWAAIATCREEEWTSAVGKRNTPGVSNCPWRFGDTLVFTARLGDLRGPGLRLRLRAKSDVRLGPLQVHLAETIDLGSCTVDLRRCVLPACKARRGGLALPGCKERETGDGTKDPAGVPVQTPDLWESEAMSLLLVGTDGAQEGAWVAVSFAVSVNPEALAEFASDAERSLADMVVGDLLEPSLEWATAKCCSVSRGPGSNPAEPGAVHAISALGDREQFFSTPGARSKVSVGGSRASPVPEGPDARRRPMRGASGLGEVGETFLQTNERLASDDLSPASWPGWQFRWLTGASPEEGEKEPASEGEEEAAGGAYGRGAEPAPEPASWFARAGTEGPERIFACSVVNIQQPTPGPGYPRFSGSFQAPSHFALSVTGSDSEA</sequence>
<evidence type="ECO:0000313" key="3">
    <source>
        <dbReference type="EMBL" id="CAE8740981.1"/>
    </source>
</evidence>
<gene>
    <name evidence="2" type="ORF">PGLA2088_LOCUS42376</name>
    <name evidence="3" type="ORF">PGLA2088_LOCUS50250</name>
</gene>
<feature type="compositionally biased region" description="Acidic residues" evidence="1">
    <location>
        <begin position="312"/>
        <end position="326"/>
    </location>
</feature>
<evidence type="ECO:0000313" key="4">
    <source>
        <dbReference type="Proteomes" id="UP000626109"/>
    </source>
</evidence>
<evidence type="ECO:0000256" key="1">
    <source>
        <dbReference type="SAM" id="MobiDB-lite"/>
    </source>
</evidence>
<organism evidence="2 4">
    <name type="scientific">Polarella glacialis</name>
    <name type="common">Dinoflagellate</name>
    <dbReference type="NCBI Taxonomy" id="89957"/>
    <lineage>
        <taxon>Eukaryota</taxon>
        <taxon>Sar</taxon>
        <taxon>Alveolata</taxon>
        <taxon>Dinophyceae</taxon>
        <taxon>Suessiales</taxon>
        <taxon>Suessiaceae</taxon>
        <taxon>Polarella</taxon>
    </lineage>
</organism>
<dbReference type="EMBL" id="CAJNNW010037343">
    <property type="protein sequence ID" value="CAE8740981.1"/>
    <property type="molecule type" value="Genomic_DNA"/>
</dbReference>
<dbReference type="EMBL" id="CAJNNW010034275">
    <property type="protein sequence ID" value="CAE8722188.1"/>
    <property type="molecule type" value="Genomic_DNA"/>
</dbReference>
<feature type="compositionally biased region" description="Low complexity" evidence="1">
    <location>
        <begin position="333"/>
        <end position="343"/>
    </location>
</feature>
<protein>
    <submittedName>
        <fullName evidence="2">Uncharacterized protein</fullName>
    </submittedName>
</protein>
<dbReference type="AlphaFoldDB" id="A0A813L973"/>